<dbReference type="Proteomes" id="UP000266723">
    <property type="component" value="Unassembled WGS sequence"/>
</dbReference>
<protein>
    <submittedName>
        <fullName evidence="1">Uncharacterized protein</fullName>
    </submittedName>
</protein>
<dbReference type="EMBL" id="QGKV02000299">
    <property type="protein sequence ID" value="KAF3591349.1"/>
    <property type="molecule type" value="Genomic_DNA"/>
</dbReference>
<comment type="caution">
    <text evidence="1">The sequence shown here is derived from an EMBL/GenBank/DDBJ whole genome shotgun (WGS) entry which is preliminary data.</text>
</comment>
<evidence type="ECO:0000313" key="1">
    <source>
        <dbReference type="EMBL" id="KAF3591349.1"/>
    </source>
</evidence>
<reference evidence="1 2" key="1">
    <citation type="journal article" date="2020" name="BMC Genomics">
        <title>Intraspecific diversification of the crop wild relative Brassica cretica Lam. using demographic model selection.</title>
        <authorList>
            <person name="Kioukis A."/>
            <person name="Michalopoulou V.A."/>
            <person name="Briers L."/>
            <person name="Pirintsos S."/>
            <person name="Studholme D.J."/>
            <person name="Pavlidis P."/>
            <person name="Sarris P.F."/>
        </authorList>
    </citation>
    <scope>NUCLEOTIDE SEQUENCE [LARGE SCALE GENOMIC DNA]</scope>
    <source>
        <strain evidence="2">cv. PFS-1207/04</strain>
        <tissue evidence="1">Leaf</tissue>
    </source>
</reference>
<name>A0ABQ7E350_BRACR</name>
<organism evidence="1 2">
    <name type="scientific">Brassica cretica</name>
    <name type="common">Mustard</name>
    <dbReference type="NCBI Taxonomy" id="69181"/>
    <lineage>
        <taxon>Eukaryota</taxon>
        <taxon>Viridiplantae</taxon>
        <taxon>Streptophyta</taxon>
        <taxon>Embryophyta</taxon>
        <taxon>Tracheophyta</taxon>
        <taxon>Spermatophyta</taxon>
        <taxon>Magnoliopsida</taxon>
        <taxon>eudicotyledons</taxon>
        <taxon>Gunneridae</taxon>
        <taxon>Pentapetalae</taxon>
        <taxon>rosids</taxon>
        <taxon>malvids</taxon>
        <taxon>Brassicales</taxon>
        <taxon>Brassicaceae</taxon>
        <taxon>Brassiceae</taxon>
        <taxon>Brassica</taxon>
    </lineage>
</organism>
<proteinExistence type="predicted"/>
<gene>
    <name evidence="1" type="ORF">DY000_02026696</name>
</gene>
<keyword evidence="2" id="KW-1185">Reference proteome</keyword>
<evidence type="ECO:0000313" key="2">
    <source>
        <dbReference type="Proteomes" id="UP000266723"/>
    </source>
</evidence>
<sequence length="135" mass="15072">MKGESDIAKVGCGIQMKEVTSHELGVITGSDITSGSTSAANNFCLRCEERKKFWAHRIDGIKHELLTRTVSDGDRKQKRHRVAVEGCGDGTFVSCLKLIRVRGIFCLFEPDKELRSTVQSPDTEHLKKPTKLKNK</sequence>
<accession>A0ABQ7E350</accession>